<feature type="signal peptide" evidence="2">
    <location>
        <begin position="1"/>
        <end position="19"/>
    </location>
</feature>
<keyword evidence="1" id="KW-0812">Transmembrane</keyword>
<accession>A0A2T4U1C8</accession>
<gene>
    <name evidence="3" type="ORF">CLG94_00365</name>
</gene>
<dbReference type="RefSeq" id="WP_107560923.1">
    <property type="nucleotide sequence ID" value="NZ_NVQC01000007.1"/>
</dbReference>
<protein>
    <submittedName>
        <fullName evidence="3">Uncharacterized protein</fullName>
    </submittedName>
</protein>
<evidence type="ECO:0000313" key="3">
    <source>
        <dbReference type="EMBL" id="PTL37170.1"/>
    </source>
</evidence>
<keyword evidence="2" id="KW-0732">Signal</keyword>
<organism evidence="3 4">
    <name type="scientific">Candidatus Methylomirabilis limnetica</name>
    <dbReference type="NCBI Taxonomy" id="2033718"/>
    <lineage>
        <taxon>Bacteria</taxon>
        <taxon>Candidatus Methylomirabilota</taxon>
        <taxon>Candidatus Methylomirabilia</taxon>
        <taxon>Candidatus Methylomirabilales</taxon>
        <taxon>Candidatus Methylomirabilaceae</taxon>
        <taxon>Candidatus Methylomirabilis</taxon>
    </lineage>
</organism>
<proteinExistence type="predicted"/>
<evidence type="ECO:0000256" key="2">
    <source>
        <dbReference type="SAM" id="SignalP"/>
    </source>
</evidence>
<evidence type="ECO:0000313" key="4">
    <source>
        <dbReference type="Proteomes" id="UP000241436"/>
    </source>
</evidence>
<dbReference type="EMBL" id="NVQC01000007">
    <property type="protein sequence ID" value="PTL37170.1"/>
    <property type="molecule type" value="Genomic_DNA"/>
</dbReference>
<feature type="transmembrane region" description="Helical" evidence="1">
    <location>
        <begin position="229"/>
        <end position="251"/>
    </location>
</feature>
<comment type="caution">
    <text evidence="3">The sequence shown here is derived from an EMBL/GenBank/DDBJ whole genome shotgun (WGS) entry which is preliminary data.</text>
</comment>
<keyword evidence="4" id="KW-1185">Reference proteome</keyword>
<reference evidence="3 4" key="1">
    <citation type="submission" date="2017-09" db="EMBL/GenBank/DDBJ databases">
        <title>Bloom of a denitrifying methanotroph, Candidatus Methylomirabilis limnetica, in a deep stratified lake.</title>
        <authorList>
            <person name="Graf J.S."/>
            <person name="Marchant H.K."/>
            <person name="Tienken D."/>
            <person name="Hach P.F."/>
            <person name="Brand A."/>
            <person name="Schubert C.J."/>
            <person name="Kuypers M.M."/>
            <person name="Milucka J."/>
        </authorList>
    </citation>
    <scope>NUCLEOTIDE SEQUENCE [LARGE SCALE GENOMIC DNA]</scope>
    <source>
        <strain evidence="3 4">Zug</strain>
    </source>
</reference>
<name>A0A2T4U1C8_9BACT</name>
<reference evidence="4" key="2">
    <citation type="journal article" date="2018" name="Environ. Microbiol.">
        <title>Bloom of a denitrifying methanotroph, 'Candidatus Methylomirabilis limnetica', in a deep stratified lake.</title>
        <authorList>
            <person name="Graf J.S."/>
            <person name="Mayr M.J."/>
            <person name="Marchant H.K."/>
            <person name="Tienken D."/>
            <person name="Hach P.F."/>
            <person name="Brand A."/>
            <person name="Schubert C.J."/>
            <person name="Kuypers M.M."/>
            <person name="Milucka J."/>
        </authorList>
    </citation>
    <scope>NUCLEOTIDE SEQUENCE [LARGE SCALE GENOMIC DNA]</scope>
    <source>
        <strain evidence="4">Zug</strain>
    </source>
</reference>
<dbReference type="Proteomes" id="UP000241436">
    <property type="component" value="Unassembled WGS sequence"/>
</dbReference>
<dbReference type="OrthoDB" id="8549784at2"/>
<keyword evidence="1" id="KW-1133">Transmembrane helix</keyword>
<feature type="chain" id="PRO_5015512512" evidence="2">
    <location>
        <begin position="20"/>
        <end position="259"/>
    </location>
</feature>
<sequence>MMKRLMLLFWVVLAPVVWASQALGHGGGDVMGDWDAADACTAVKGHYTVHFTAYQELVGAGMVPLLHEVGSVEVKKEFQSYCEGVPKAGKLSVAFDLYNEEMRVLPISVRIVEAVEAHEDKGGSEHSHAIFSRPPAVYGDGTVRVDTEIPKAGHYIALMTLEKVGPGIAHKPHRGSEVGEWQRVTHTHGPGTDPTEADMRAVDPTYSFPFSVGLEVRAHSRLPWFFSNLGFQLATTLLGICALVFGVNYYMNRRREKQT</sequence>
<dbReference type="AlphaFoldDB" id="A0A2T4U1C8"/>
<keyword evidence="1" id="KW-0472">Membrane</keyword>
<evidence type="ECO:0000256" key="1">
    <source>
        <dbReference type="SAM" id="Phobius"/>
    </source>
</evidence>